<dbReference type="Proteomes" id="UP000076727">
    <property type="component" value="Unassembled WGS sequence"/>
</dbReference>
<proteinExistence type="predicted"/>
<sequence length="84" mass="8932">MLFMSMLVAVAGAFAAVNLVSASPIPNQCSQNYEDGNYAASDDCHLQFGDPYRGEVSVLERYIQFGVAGDQALKLSPSKAAVSQ</sequence>
<accession>A0A165QXI0</accession>
<dbReference type="AlphaFoldDB" id="A0A165QXI0"/>
<keyword evidence="3" id="KW-1185">Reference proteome</keyword>
<protein>
    <submittedName>
        <fullName evidence="2">Uncharacterized protein</fullName>
    </submittedName>
</protein>
<dbReference type="EMBL" id="KV429054">
    <property type="protein sequence ID" value="KZT70053.1"/>
    <property type="molecule type" value="Genomic_DNA"/>
</dbReference>
<keyword evidence="1" id="KW-0732">Signal</keyword>
<evidence type="ECO:0000313" key="3">
    <source>
        <dbReference type="Proteomes" id="UP000076727"/>
    </source>
</evidence>
<name>A0A165QXI0_9APHY</name>
<feature type="chain" id="PRO_5007865423" evidence="1">
    <location>
        <begin position="23"/>
        <end position="84"/>
    </location>
</feature>
<reference evidence="2 3" key="1">
    <citation type="journal article" date="2016" name="Mol. Biol. Evol.">
        <title>Comparative Genomics of Early-Diverging Mushroom-Forming Fungi Provides Insights into the Origins of Lignocellulose Decay Capabilities.</title>
        <authorList>
            <person name="Nagy L.G."/>
            <person name="Riley R."/>
            <person name="Tritt A."/>
            <person name="Adam C."/>
            <person name="Daum C."/>
            <person name="Floudas D."/>
            <person name="Sun H."/>
            <person name="Yadav J.S."/>
            <person name="Pangilinan J."/>
            <person name="Larsson K.H."/>
            <person name="Matsuura K."/>
            <person name="Barry K."/>
            <person name="Labutti K."/>
            <person name="Kuo R."/>
            <person name="Ohm R.A."/>
            <person name="Bhattacharya S.S."/>
            <person name="Shirouzu T."/>
            <person name="Yoshinaga Y."/>
            <person name="Martin F.M."/>
            <person name="Grigoriev I.V."/>
            <person name="Hibbett D.S."/>
        </authorList>
    </citation>
    <scope>NUCLEOTIDE SEQUENCE [LARGE SCALE GENOMIC DNA]</scope>
    <source>
        <strain evidence="2 3">L-15889</strain>
    </source>
</reference>
<organism evidence="2 3">
    <name type="scientific">Daedalea quercina L-15889</name>
    <dbReference type="NCBI Taxonomy" id="1314783"/>
    <lineage>
        <taxon>Eukaryota</taxon>
        <taxon>Fungi</taxon>
        <taxon>Dikarya</taxon>
        <taxon>Basidiomycota</taxon>
        <taxon>Agaricomycotina</taxon>
        <taxon>Agaricomycetes</taxon>
        <taxon>Polyporales</taxon>
        <taxon>Fomitopsis</taxon>
    </lineage>
</organism>
<evidence type="ECO:0000256" key="1">
    <source>
        <dbReference type="SAM" id="SignalP"/>
    </source>
</evidence>
<gene>
    <name evidence="2" type="ORF">DAEQUDRAFT_765077</name>
</gene>
<evidence type="ECO:0000313" key="2">
    <source>
        <dbReference type="EMBL" id="KZT70053.1"/>
    </source>
</evidence>
<feature type="signal peptide" evidence="1">
    <location>
        <begin position="1"/>
        <end position="22"/>
    </location>
</feature>